<proteinExistence type="predicted"/>
<dbReference type="SUPFAM" id="SSF55447">
    <property type="entry name" value="CO dehydrogenase flavoprotein C-terminal domain-like"/>
    <property type="match status" value="1"/>
</dbReference>
<dbReference type="Gene3D" id="3.30.465.10">
    <property type="match status" value="1"/>
</dbReference>
<dbReference type="InterPro" id="IPR002346">
    <property type="entry name" value="Mopterin_DH_FAD-bd"/>
</dbReference>
<feature type="domain" description="FAD-binding PCMH-type" evidence="4">
    <location>
        <begin position="1"/>
        <end position="168"/>
    </location>
</feature>
<dbReference type="RefSeq" id="WP_335424255.1">
    <property type="nucleotide sequence ID" value="NZ_JBALHR010000009.1"/>
</dbReference>
<evidence type="ECO:0000256" key="2">
    <source>
        <dbReference type="ARBA" id="ARBA00022827"/>
    </source>
</evidence>
<name>A0ABU8BXA9_9RHOB</name>
<keyword evidence="1" id="KW-0285">Flavoprotein</keyword>
<evidence type="ECO:0000259" key="4">
    <source>
        <dbReference type="PROSITE" id="PS51387"/>
    </source>
</evidence>
<dbReference type="Pfam" id="PF00941">
    <property type="entry name" value="FAD_binding_5"/>
    <property type="match status" value="1"/>
</dbReference>
<protein>
    <submittedName>
        <fullName evidence="5">Xanthine dehydrogenase family protein subunit M</fullName>
    </submittedName>
</protein>
<accession>A0ABU8BXA9</accession>
<dbReference type="InterPro" id="IPR016169">
    <property type="entry name" value="FAD-bd_PCMH_sub2"/>
</dbReference>
<dbReference type="PANTHER" id="PTHR42659">
    <property type="entry name" value="XANTHINE DEHYDROGENASE SUBUNIT C-RELATED"/>
    <property type="match status" value="1"/>
</dbReference>
<evidence type="ECO:0000313" key="5">
    <source>
        <dbReference type="EMBL" id="MEH7829324.1"/>
    </source>
</evidence>
<sequence length="279" mass="28742">MSRHARPATLDEAIGLLAEGWQVLAGGTDLYPATQAQSLPGAMVDVTALPDLQGIVQTATGLRIGAAVTWSDLAAAGLPPACRALQQAARQVGGWQIQNAGTLGGNLCNASPAADGAVPLLVLGAWVELAGPQGTRRMPLADFLQGPRRTALRLGEVLVALHLPAQALAGTSSFAKLGARAHLVISVVMVAVRVQMMAGRISDVALAVGACAPTARRIAPLEPALIGLSPEAALEQITAQTLAPHLAPIDDIRADRGYRLEAAAELLRRSLTEAAAWQG</sequence>
<dbReference type="PANTHER" id="PTHR42659:SF2">
    <property type="entry name" value="XANTHINE DEHYDROGENASE SUBUNIT C-RELATED"/>
    <property type="match status" value="1"/>
</dbReference>
<dbReference type="EMBL" id="JBALHR010000009">
    <property type="protein sequence ID" value="MEH7829324.1"/>
    <property type="molecule type" value="Genomic_DNA"/>
</dbReference>
<dbReference type="SMART" id="SM01092">
    <property type="entry name" value="CO_deh_flav_C"/>
    <property type="match status" value="1"/>
</dbReference>
<comment type="caution">
    <text evidence="5">The sequence shown here is derived from an EMBL/GenBank/DDBJ whole genome shotgun (WGS) entry which is preliminary data.</text>
</comment>
<keyword evidence="2" id="KW-0274">FAD</keyword>
<dbReference type="SUPFAM" id="SSF56176">
    <property type="entry name" value="FAD-binding/transporter-associated domain-like"/>
    <property type="match status" value="1"/>
</dbReference>
<dbReference type="PROSITE" id="PS51387">
    <property type="entry name" value="FAD_PCMH"/>
    <property type="match status" value="1"/>
</dbReference>
<keyword evidence="6" id="KW-1185">Reference proteome</keyword>
<organism evidence="5 6">
    <name type="scientific">Gemmobacter denitrificans</name>
    <dbReference type="NCBI Taxonomy" id="3123040"/>
    <lineage>
        <taxon>Bacteria</taxon>
        <taxon>Pseudomonadati</taxon>
        <taxon>Pseudomonadota</taxon>
        <taxon>Alphaproteobacteria</taxon>
        <taxon>Rhodobacterales</taxon>
        <taxon>Paracoccaceae</taxon>
        <taxon>Gemmobacter</taxon>
    </lineage>
</organism>
<keyword evidence="3" id="KW-0560">Oxidoreductase</keyword>
<dbReference type="Pfam" id="PF03450">
    <property type="entry name" value="CO_deh_flav_C"/>
    <property type="match status" value="1"/>
</dbReference>
<dbReference type="InterPro" id="IPR036318">
    <property type="entry name" value="FAD-bd_PCMH-like_sf"/>
</dbReference>
<evidence type="ECO:0000256" key="1">
    <source>
        <dbReference type="ARBA" id="ARBA00022630"/>
    </source>
</evidence>
<dbReference type="InterPro" id="IPR005107">
    <property type="entry name" value="CO_DH_flav_C"/>
</dbReference>
<dbReference type="Gene3D" id="3.30.390.50">
    <property type="entry name" value="CO dehydrogenase flavoprotein, C-terminal domain"/>
    <property type="match status" value="1"/>
</dbReference>
<dbReference type="Gene3D" id="3.30.43.10">
    <property type="entry name" value="Uridine Diphospho-n-acetylenolpyruvylglucosamine Reductase, domain 2"/>
    <property type="match status" value="1"/>
</dbReference>
<gene>
    <name evidence="5" type="ORF">V6590_14305</name>
</gene>
<dbReference type="InterPro" id="IPR016166">
    <property type="entry name" value="FAD-bd_PCMH"/>
</dbReference>
<dbReference type="InterPro" id="IPR051312">
    <property type="entry name" value="Diverse_Substr_Oxidored"/>
</dbReference>
<evidence type="ECO:0000313" key="6">
    <source>
        <dbReference type="Proteomes" id="UP001431963"/>
    </source>
</evidence>
<reference evidence="5" key="1">
    <citation type="submission" date="2024-02" db="EMBL/GenBank/DDBJ databases">
        <title>Genome sequences of strain Gemmobacter sp. JM10B15.</title>
        <authorList>
            <person name="Zhang M."/>
        </authorList>
    </citation>
    <scope>NUCLEOTIDE SEQUENCE</scope>
    <source>
        <strain evidence="5">JM10B15</strain>
    </source>
</reference>
<dbReference type="InterPro" id="IPR016167">
    <property type="entry name" value="FAD-bd_PCMH_sub1"/>
</dbReference>
<evidence type="ECO:0000256" key="3">
    <source>
        <dbReference type="ARBA" id="ARBA00023002"/>
    </source>
</evidence>
<dbReference type="InterPro" id="IPR036683">
    <property type="entry name" value="CO_DH_flav_C_dom_sf"/>
</dbReference>
<dbReference type="Proteomes" id="UP001431963">
    <property type="component" value="Unassembled WGS sequence"/>
</dbReference>